<keyword evidence="2" id="KW-0378">Hydrolase</keyword>
<evidence type="ECO:0000259" key="3">
    <source>
        <dbReference type="Pfam" id="PF03061"/>
    </source>
</evidence>
<accession>A0A069PCE4</accession>
<dbReference type="NCBIfam" id="TIGR00369">
    <property type="entry name" value="unchar_dom_1"/>
    <property type="match status" value="1"/>
</dbReference>
<gene>
    <name evidence="4" type="ORF">BG61_41565</name>
</gene>
<evidence type="ECO:0000256" key="2">
    <source>
        <dbReference type="ARBA" id="ARBA00022801"/>
    </source>
</evidence>
<dbReference type="Proteomes" id="UP000027466">
    <property type="component" value="Unassembled WGS sequence"/>
</dbReference>
<proteinExistence type="inferred from homology"/>
<dbReference type="Gene3D" id="3.10.129.10">
    <property type="entry name" value="Hotdog Thioesterase"/>
    <property type="match status" value="1"/>
</dbReference>
<dbReference type="EMBL" id="JFHC01000096">
    <property type="protein sequence ID" value="KDR38300.1"/>
    <property type="molecule type" value="Genomic_DNA"/>
</dbReference>
<feature type="domain" description="Thioesterase" evidence="3">
    <location>
        <begin position="46"/>
        <end position="120"/>
    </location>
</feature>
<comment type="similarity">
    <text evidence="1">Belongs to the thioesterase PaaI family.</text>
</comment>
<sequence>MNTPASTRPLALESEFCIEQGFELVDYGDGWAMLACDVEPRHTNRHGNAHGGLIAALLDTAMGLATRASGRVENLGTASLTVNYLKPASGRIAVHAHLRRCGRTLAFCGAEARNGADDVVATASAVFSVAPGGA</sequence>
<dbReference type="InterPro" id="IPR039298">
    <property type="entry name" value="ACOT13"/>
</dbReference>
<organism evidence="4 5">
    <name type="scientific">Caballeronia glathei</name>
    <dbReference type="NCBI Taxonomy" id="60547"/>
    <lineage>
        <taxon>Bacteria</taxon>
        <taxon>Pseudomonadati</taxon>
        <taxon>Pseudomonadota</taxon>
        <taxon>Betaproteobacteria</taxon>
        <taxon>Burkholderiales</taxon>
        <taxon>Burkholderiaceae</taxon>
        <taxon>Caballeronia</taxon>
    </lineage>
</organism>
<evidence type="ECO:0000313" key="4">
    <source>
        <dbReference type="EMBL" id="KDR38300.1"/>
    </source>
</evidence>
<comment type="caution">
    <text evidence="4">The sequence shown here is derived from an EMBL/GenBank/DDBJ whole genome shotgun (WGS) entry which is preliminary data.</text>
</comment>
<dbReference type="InterPro" id="IPR006683">
    <property type="entry name" value="Thioestr_dom"/>
</dbReference>
<evidence type="ECO:0000256" key="1">
    <source>
        <dbReference type="ARBA" id="ARBA00008324"/>
    </source>
</evidence>
<evidence type="ECO:0000313" key="5">
    <source>
        <dbReference type="Proteomes" id="UP000027466"/>
    </source>
</evidence>
<dbReference type="GO" id="GO:0047617">
    <property type="term" value="F:fatty acyl-CoA hydrolase activity"/>
    <property type="evidence" value="ECO:0007669"/>
    <property type="project" value="InterPro"/>
</dbReference>
<reference evidence="4 5" key="1">
    <citation type="submission" date="2014-03" db="EMBL/GenBank/DDBJ databases">
        <title>Draft Genome Sequences of Four Burkholderia Strains.</title>
        <authorList>
            <person name="Liu X.Y."/>
            <person name="Li C.X."/>
            <person name="Xu J.H."/>
        </authorList>
    </citation>
    <scope>NUCLEOTIDE SEQUENCE [LARGE SCALE GENOMIC DNA]</scope>
    <source>
        <strain evidence="4 5">DSM 50014</strain>
    </source>
</reference>
<dbReference type="InterPro" id="IPR003736">
    <property type="entry name" value="PAAI_dom"/>
</dbReference>
<dbReference type="PANTHER" id="PTHR21660:SF1">
    <property type="entry name" value="ACYL-COENZYME A THIOESTERASE 13"/>
    <property type="match status" value="1"/>
</dbReference>
<name>A0A069PCE4_9BURK</name>
<dbReference type="InterPro" id="IPR029069">
    <property type="entry name" value="HotDog_dom_sf"/>
</dbReference>
<keyword evidence="5" id="KW-1185">Reference proteome</keyword>
<protein>
    <submittedName>
        <fullName evidence="4">ABC transporter substrate-binding protein</fullName>
    </submittedName>
</protein>
<dbReference type="Pfam" id="PF03061">
    <property type="entry name" value="4HBT"/>
    <property type="match status" value="1"/>
</dbReference>
<dbReference type="SUPFAM" id="SSF54637">
    <property type="entry name" value="Thioesterase/thiol ester dehydrase-isomerase"/>
    <property type="match status" value="1"/>
</dbReference>
<dbReference type="PANTHER" id="PTHR21660">
    <property type="entry name" value="THIOESTERASE SUPERFAMILY MEMBER-RELATED"/>
    <property type="match status" value="1"/>
</dbReference>
<dbReference type="RefSeq" id="WP_051672996.1">
    <property type="nucleotide sequence ID" value="NZ_CADFFX010000033.1"/>
</dbReference>
<dbReference type="AlphaFoldDB" id="A0A069PCE4"/>
<dbReference type="CDD" id="cd03443">
    <property type="entry name" value="PaaI_thioesterase"/>
    <property type="match status" value="1"/>
</dbReference>